<feature type="region of interest" description="Disordered" evidence="1">
    <location>
        <begin position="263"/>
        <end position="283"/>
    </location>
</feature>
<dbReference type="CDD" id="cd00009">
    <property type="entry name" value="AAA"/>
    <property type="match status" value="1"/>
</dbReference>
<dbReference type="GO" id="GO:0005524">
    <property type="term" value="F:ATP binding"/>
    <property type="evidence" value="ECO:0007669"/>
    <property type="project" value="InterPro"/>
</dbReference>
<evidence type="ECO:0000313" key="3">
    <source>
        <dbReference type="EMBL" id="OBK87549.1"/>
    </source>
</evidence>
<comment type="caution">
    <text evidence="3">The sequence shown here is derived from an EMBL/GenBank/DDBJ whole genome shotgun (WGS) entry which is preliminary data.</text>
</comment>
<dbReference type="InterPro" id="IPR003593">
    <property type="entry name" value="AAA+_ATPase"/>
</dbReference>
<dbReference type="AlphaFoldDB" id="A0A1A3TY44"/>
<evidence type="ECO:0000259" key="2">
    <source>
        <dbReference type="SMART" id="SM00382"/>
    </source>
</evidence>
<dbReference type="Proteomes" id="UP000093759">
    <property type="component" value="Unassembled WGS sequence"/>
</dbReference>
<dbReference type="Gene3D" id="3.40.50.300">
    <property type="entry name" value="P-loop containing nucleotide triphosphate hydrolases"/>
    <property type="match status" value="1"/>
</dbReference>
<organism evidence="3 4">
    <name type="scientific">Mycolicibacter sinensis (strain JDM601)</name>
    <name type="common">Mycobacterium sinense</name>
    <dbReference type="NCBI Taxonomy" id="875328"/>
    <lineage>
        <taxon>Bacteria</taxon>
        <taxon>Bacillati</taxon>
        <taxon>Actinomycetota</taxon>
        <taxon>Actinomycetes</taxon>
        <taxon>Mycobacteriales</taxon>
        <taxon>Mycobacteriaceae</taxon>
        <taxon>Mycolicibacter</taxon>
    </lineage>
</organism>
<dbReference type="RefSeq" id="WP_065024689.1">
    <property type="nucleotide sequence ID" value="NZ_LZMF01000072.1"/>
</dbReference>
<dbReference type="Pfam" id="PF07728">
    <property type="entry name" value="AAA_5"/>
    <property type="match status" value="1"/>
</dbReference>
<dbReference type="GO" id="GO:0016887">
    <property type="term" value="F:ATP hydrolysis activity"/>
    <property type="evidence" value="ECO:0007669"/>
    <property type="project" value="InterPro"/>
</dbReference>
<sequence length="574" mass="63606">MPSAEPTMGRPNAPQVEKVAAEILRNCLIGDGSLLTPDVPIWTLDNLAELRRVYVDAPDVSAKSFSEKLSIQLSTATPGARQLFAEIYILNVLPVVNFRSATKAGFIEEVLAPLQSPVTLTPDVQRGFDEGVFNGGPAWNNRRWAQLSFLIEFAEHFKQQGGDTRASAATDPEVLRTVVKESPGHREPAQRQALLYLFQPRNFPPIVSEQHRRLLRDGLSKYLPDEPTGDLDEDIRSIIDRVEAESGGPVDFYDDTWRSRWLDKADPHPGGGGTEGGGGDGEARPFSVADIITDGCFHSKERLQEILDHWRDKRNLVLQGAPGTGKTWLAKRLAQALIGSQAPDAIRSVQFHPNTSYEDFVRGWRPTSGGQLVLTDGVLIQHAERARESADIPHVLIIEEINRGNPAQAFGEMLTLIEGSKRNPSDALMLSYPRSDDEQFYLPDNLYILGTMNIADRSLALVDFALRRRFAFETLDPALTDSWAAHLRKKLGNDTSLVEKIRLRISELNQQISEDPMLGAHFAIGHSYVTPTDSQSNGTSWYNGVVDTQIAPLLAEYWFDDRAKADAAVAALKL</sequence>
<dbReference type="SMART" id="SM00382">
    <property type="entry name" value="AAA"/>
    <property type="match status" value="1"/>
</dbReference>
<name>A0A1A3TY44_MYCSD</name>
<dbReference type="PANTHER" id="PTHR37291">
    <property type="entry name" value="5-METHYLCYTOSINE-SPECIFIC RESTRICTION ENZYME B"/>
    <property type="match status" value="1"/>
</dbReference>
<feature type="compositionally biased region" description="Gly residues" evidence="1">
    <location>
        <begin position="269"/>
        <end position="280"/>
    </location>
</feature>
<protein>
    <submittedName>
        <fullName evidence="3">AAA family ATPase</fullName>
    </submittedName>
</protein>
<evidence type="ECO:0000256" key="1">
    <source>
        <dbReference type="SAM" id="MobiDB-lite"/>
    </source>
</evidence>
<proteinExistence type="predicted"/>
<reference evidence="4" key="1">
    <citation type="submission" date="2016-06" db="EMBL/GenBank/DDBJ databases">
        <authorList>
            <person name="Sutton G."/>
            <person name="Brinkac L."/>
            <person name="Sanka R."/>
            <person name="Adams M."/>
            <person name="Lau E."/>
            <person name="Garcia-Basteiro A."/>
            <person name="Lopez-Varela E."/>
            <person name="Palencia S."/>
        </authorList>
    </citation>
    <scope>NUCLEOTIDE SEQUENCE [LARGE SCALE GENOMIC DNA]</scope>
    <source>
        <strain evidence="4">1274684.2</strain>
    </source>
</reference>
<evidence type="ECO:0000313" key="4">
    <source>
        <dbReference type="Proteomes" id="UP000093759"/>
    </source>
</evidence>
<feature type="domain" description="AAA+ ATPase" evidence="2">
    <location>
        <begin position="312"/>
        <end position="476"/>
    </location>
</feature>
<dbReference type="PANTHER" id="PTHR37291:SF1">
    <property type="entry name" value="TYPE IV METHYL-DIRECTED RESTRICTION ENZYME ECOKMCRB SUBUNIT"/>
    <property type="match status" value="1"/>
</dbReference>
<dbReference type="InterPro" id="IPR011704">
    <property type="entry name" value="ATPase_dyneun-rel_AAA"/>
</dbReference>
<dbReference type="InterPro" id="IPR027417">
    <property type="entry name" value="P-loop_NTPase"/>
</dbReference>
<dbReference type="SUPFAM" id="SSF52540">
    <property type="entry name" value="P-loop containing nucleoside triphosphate hydrolases"/>
    <property type="match status" value="1"/>
</dbReference>
<gene>
    <name evidence="3" type="ORF">A5648_03390</name>
</gene>
<accession>A0A1A3TY44</accession>
<dbReference type="InterPro" id="IPR052934">
    <property type="entry name" value="Methyl-DNA_Rec/Restrict_Enz"/>
</dbReference>
<dbReference type="EMBL" id="LZMF01000072">
    <property type="protein sequence ID" value="OBK87549.1"/>
    <property type="molecule type" value="Genomic_DNA"/>
</dbReference>